<feature type="domain" description="Nif11" evidence="1">
    <location>
        <begin position="1"/>
        <end position="48"/>
    </location>
</feature>
<dbReference type="Pfam" id="PF07862">
    <property type="entry name" value="Nif11"/>
    <property type="match status" value="1"/>
</dbReference>
<protein>
    <submittedName>
        <fullName evidence="2">Nif11-like leader peptide family natural product</fullName>
    </submittedName>
</protein>
<name>A0A4R1BMP6_9PROT</name>
<sequence length="65" mass="7751">MSVESAAAYIRRMRSDDAFRRRINECTDESANWAYLKEEGFEFSLQEFKQAQEVIYKEYGIVPEF</sequence>
<keyword evidence="3" id="KW-1185">Reference proteome</keyword>
<dbReference type="InterPro" id="IPR022516">
    <property type="entry name" value="CHP03798_Ocin"/>
</dbReference>
<dbReference type="RefSeq" id="WP_131444599.1">
    <property type="nucleotide sequence ID" value="NZ_SJZB01000009.1"/>
</dbReference>
<reference evidence="2 3" key="1">
    <citation type="submission" date="2019-03" db="EMBL/GenBank/DDBJ databases">
        <title>Genome sequence of Thiobacillaceae bacterium LSR1, a sulfur-oxidizing bacterium isolated from freshwater sediment.</title>
        <authorList>
            <person name="Li S."/>
        </authorList>
    </citation>
    <scope>NUCLEOTIDE SEQUENCE [LARGE SCALE GENOMIC DNA]</scope>
    <source>
        <strain evidence="2 3">LSR1</strain>
    </source>
</reference>
<dbReference type="Proteomes" id="UP000295443">
    <property type="component" value="Unassembled WGS sequence"/>
</dbReference>
<dbReference type="AlphaFoldDB" id="A0A4R1BMP6"/>
<dbReference type="OrthoDB" id="5461162at2"/>
<dbReference type="EMBL" id="SJZB01000009">
    <property type="protein sequence ID" value="TCJ18714.1"/>
    <property type="molecule type" value="Genomic_DNA"/>
</dbReference>
<dbReference type="InterPro" id="IPR012903">
    <property type="entry name" value="Nif11"/>
</dbReference>
<evidence type="ECO:0000313" key="3">
    <source>
        <dbReference type="Proteomes" id="UP000295443"/>
    </source>
</evidence>
<dbReference type="NCBIfam" id="TIGR03798">
    <property type="entry name" value="leader_Nif11"/>
    <property type="match status" value="1"/>
</dbReference>
<comment type="caution">
    <text evidence="2">The sequence shown here is derived from an EMBL/GenBank/DDBJ whole genome shotgun (WGS) entry which is preliminary data.</text>
</comment>
<gene>
    <name evidence="2" type="ORF">EZJ19_01825</name>
</gene>
<proteinExistence type="predicted"/>
<evidence type="ECO:0000313" key="2">
    <source>
        <dbReference type="EMBL" id="TCJ18714.1"/>
    </source>
</evidence>
<organism evidence="2 3">
    <name type="scientific">Parasulfuritortus cantonensis</name>
    <dbReference type="NCBI Taxonomy" id="2528202"/>
    <lineage>
        <taxon>Bacteria</taxon>
        <taxon>Pseudomonadati</taxon>
        <taxon>Pseudomonadota</taxon>
        <taxon>Betaproteobacteria</taxon>
        <taxon>Nitrosomonadales</taxon>
        <taxon>Thiobacillaceae</taxon>
        <taxon>Parasulfuritortus</taxon>
    </lineage>
</organism>
<accession>A0A4R1BMP6</accession>
<evidence type="ECO:0000259" key="1">
    <source>
        <dbReference type="Pfam" id="PF07862"/>
    </source>
</evidence>